<dbReference type="eggNOG" id="ENOG5030AT7">
    <property type="taxonomic scope" value="Bacteria"/>
</dbReference>
<dbReference type="Gene3D" id="3.30.2310.20">
    <property type="entry name" value="RelE-like"/>
    <property type="match status" value="1"/>
</dbReference>
<dbReference type="STRING" id="1423780.FD05_GL002069"/>
<proteinExistence type="predicted"/>
<gene>
    <name evidence="2" type="ORF">LOT_1508</name>
</gene>
<dbReference type="InterPro" id="IPR035093">
    <property type="entry name" value="RelE/ParE_toxin_dom_sf"/>
</dbReference>
<keyword evidence="1" id="KW-1277">Toxin-antitoxin system</keyword>
<keyword evidence="3" id="KW-1185">Reference proteome</keyword>
<dbReference type="EMBL" id="BASH01000004">
    <property type="protein sequence ID" value="GAD16970.1"/>
    <property type="molecule type" value="Genomic_DNA"/>
</dbReference>
<dbReference type="OrthoDB" id="2306956at2"/>
<accession>S4PQ75</accession>
<evidence type="ECO:0000313" key="2">
    <source>
        <dbReference type="EMBL" id="GAD16970.1"/>
    </source>
</evidence>
<dbReference type="InterPro" id="IPR007712">
    <property type="entry name" value="RelE/ParE_toxin"/>
</dbReference>
<dbReference type="GeneID" id="301047100"/>
<dbReference type="Pfam" id="PF05016">
    <property type="entry name" value="ParE_toxin"/>
    <property type="match status" value="1"/>
</dbReference>
<organism evidence="2 3">
    <name type="scientific">Lentilactobacillus otakiensis DSM 19908 = JCM 15040</name>
    <dbReference type="NCBI Taxonomy" id="1423780"/>
    <lineage>
        <taxon>Bacteria</taxon>
        <taxon>Bacillati</taxon>
        <taxon>Bacillota</taxon>
        <taxon>Bacilli</taxon>
        <taxon>Lactobacillales</taxon>
        <taxon>Lactobacillaceae</taxon>
        <taxon>Lentilactobacillus</taxon>
    </lineage>
</organism>
<dbReference type="PATRIC" id="fig|1423780.4.peg.2101"/>
<dbReference type="AlphaFoldDB" id="S4PQ75"/>
<dbReference type="SUPFAM" id="SSF143011">
    <property type="entry name" value="RelE-like"/>
    <property type="match status" value="1"/>
</dbReference>
<dbReference type="RefSeq" id="WP_020281410.1">
    <property type="nucleotide sequence ID" value="NZ_AZED01000005.1"/>
</dbReference>
<dbReference type="Proteomes" id="UP000016361">
    <property type="component" value="Unassembled WGS sequence"/>
</dbReference>
<name>S4PQ75_9LACO</name>
<reference evidence="3" key="1">
    <citation type="journal article" date="2013" name="Genome Announc.">
        <title>Draft Genome Sequence of D-Branched-Chain Amino Acid Producer Lactobacillus otakiensis JCM 15040T, Isolated from a Traditional Japanese Pickle.</title>
        <authorList>
            <person name="Doi K."/>
            <person name="Mori K."/>
            <person name="Mutaguchi Y."/>
            <person name="Tashiro K."/>
            <person name="Fujino Y."/>
            <person name="Ohmori T."/>
            <person name="Kuhara S."/>
            <person name="Ohshima T."/>
        </authorList>
    </citation>
    <scope>NUCLEOTIDE SEQUENCE [LARGE SCALE GENOMIC DNA]</scope>
    <source>
        <strain evidence="3">JCM 15040</strain>
    </source>
</reference>
<evidence type="ECO:0000313" key="3">
    <source>
        <dbReference type="Proteomes" id="UP000016361"/>
    </source>
</evidence>
<evidence type="ECO:0000256" key="1">
    <source>
        <dbReference type="ARBA" id="ARBA00022649"/>
    </source>
</evidence>
<protein>
    <submittedName>
        <fullName evidence="2">Uncharacterized protein</fullName>
    </submittedName>
</protein>
<comment type="caution">
    <text evidence="2">The sequence shown here is derived from an EMBL/GenBank/DDBJ whole genome shotgun (WGS) entry which is preliminary data.</text>
</comment>
<sequence>MTYSLNLYDDAVNDLKSITTYLDNQFDKSVSDKILSDIFNQLENLRDFSRAGKPTETITSKISLAGVYYLRTPKNTVLYEIDDNKLAINVLRILDNQQDVAVRLTKYLIDYKSKK</sequence>